<dbReference type="NCBIfam" id="NF033559">
    <property type="entry name" value="transpos_IS1634"/>
    <property type="match status" value="1"/>
</dbReference>
<feature type="domain" description="Transposase IS4-like" evidence="1">
    <location>
        <begin position="190"/>
        <end position="475"/>
    </location>
</feature>
<evidence type="ECO:0000259" key="1">
    <source>
        <dbReference type="Pfam" id="PF01609"/>
    </source>
</evidence>
<sequence>MEKQDLMLFNVHGNKKGVLYKYVGWSNGFNKNPTRWFSLGNVEKLLEINENAIEIIKNKLKNFTRQDDPDKVKHALLHSIEKEKIQHTSICVGNELISEFIEKHNIFKQLKATRHKNMNEIFNFLVAKRIINPTSIYNSFNESDEYSTNIFSSKNSFYRLLDIVHENKDQLLFSINKLVESETKSKLDEIYFDSSTVYFESFSREGLRVPGYSKDAKFKEDQIVIGLACDKNGIPIYMKVFKGNTGDSRTMIPFILELETKFGIKNITIIADRGMSTNANIRFLEQRGHNFIISYRAKSGSQNFKNWILDREGYIGDSEFRYKETEYESNWKNTRFNGKLRRRIVTYSKTRAKKDREDRGILIDNFRKKQDKSGYVDSTKMLGTKKCKFFKQISKFKFELDYEKVAKDSEFDGIYVYETNISNISAEKIIEKYANQWKIETNFRALKSFLQIRPVYVRLDEHIIAHSILCFISLVVLKLITYKINKFYEDYGVIDHLSEQKLINILSKLRERVDINSKTKEIIKRQREDSKTIKDIWSEYDLIKKIVIKK</sequence>
<evidence type="ECO:0000313" key="3">
    <source>
        <dbReference type="Proteomes" id="UP000013220"/>
    </source>
</evidence>
<reference evidence="2 3" key="1">
    <citation type="journal article" date="2013" name="Genome Announc.">
        <title>Draft Genome Sequences of Mycoplasma alkalescens, Mycoplasma arginini, and Mycoplasma bovigenitalium, Three Species with Equivocal Pathogenic Status for Cattle.</title>
        <authorList>
            <person name="Manso-Silvan L."/>
            <person name="Tardy F."/>
            <person name="Baranowski E."/>
            <person name="Barre A."/>
            <person name="Blanchard A."/>
            <person name="Breton M."/>
            <person name="Couture C."/>
            <person name="Citti C."/>
            <person name="Dordet-Frisoni E."/>
            <person name="Dupuy V."/>
            <person name="Gaurivaud P."/>
            <person name="Jacob D."/>
            <person name="Lemaitre C."/>
            <person name="Nikolski M."/>
            <person name="Nouvel L.X."/>
            <person name="Poumarat F."/>
            <person name="Thebault P."/>
            <person name="Theil S."/>
            <person name="Thiaucourt F."/>
            <person name="Sirand-Pugnet P."/>
        </authorList>
    </citation>
    <scope>NUCLEOTIDE SEQUENCE [LARGE SCALE GENOMIC DNA]</scope>
    <source>
        <strain evidence="2 3">51080</strain>
    </source>
</reference>
<dbReference type="EMBL" id="AORH01000042">
    <property type="protein sequence ID" value="ENY68581.1"/>
    <property type="molecule type" value="Genomic_DNA"/>
</dbReference>
<dbReference type="GO" id="GO:0004803">
    <property type="term" value="F:transposase activity"/>
    <property type="evidence" value="ECO:0007669"/>
    <property type="project" value="InterPro"/>
</dbReference>
<organism evidence="2 3">
    <name type="scientific">Mycoplasmopsis bovigenitalium 51080</name>
    <dbReference type="NCBI Taxonomy" id="1188235"/>
    <lineage>
        <taxon>Bacteria</taxon>
        <taxon>Bacillati</taxon>
        <taxon>Mycoplasmatota</taxon>
        <taxon>Mycoplasmoidales</taxon>
        <taxon>Metamycoplasmataceae</taxon>
        <taxon>Mycoplasmopsis</taxon>
    </lineage>
</organism>
<dbReference type="PATRIC" id="fig|1188235.3.peg.738"/>
<dbReference type="Proteomes" id="UP000013220">
    <property type="component" value="Unassembled WGS sequence"/>
</dbReference>
<dbReference type="SUPFAM" id="SSF53098">
    <property type="entry name" value="Ribonuclease H-like"/>
    <property type="match status" value="1"/>
</dbReference>
<dbReference type="InterPro" id="IPR012337">
    <property type="entry name" value="RNaseH-like_sf"/>
</dbReference>
<dbReference type="InterPro" id="IPR047654">
    <property type="entry name" value="IS1634_transpos"/>
</dbReference>
<dbReference type="OrthoDB" id="399623at2"/>
<dbReference type="Pfam" id="PF01609">
    <property type="entry name" value="DDE_Tnp_1"/>
    <property type="match status" value="1"/>
</dbReference>
<comment type="caution">
    <text evidence="2">The sequence shown here is derived from an EMBL/GenBank/DDBJ whole genome shotgun (WGS) entry which is preliminary data.</text>
</comment>
<dbReference type="GO" id="GO:0006313">
    <property type="term" value="P:DNA transposition"/>
    <property type="evidence" value="ECO:0007669"/>
    <property type="project" value="InterPro"/>
</dbReference>
<name>N9VB00_9BACT</name>
<proteinExistence type="predicted"/>
<dbReference type="RefSeq" id="WP_004422099.1">
    <property type="nucleotide sequence ID" value="NZ_AORH01000042.1"/>
</dbReference>
<evidence type="ECO:0000313" key="2">
    <source>
        <dbReference type="EMBL" id="ENY68581.1"/>
    </source>
</evidence>
<dbReference type="AlphaFoldDB" id="N9VB00"/>
<gene>
    <name evidence="2" type="ORF">MBVG_7370</name>
</gene>
<accession>N9VB00</accession>
<protein>
    <submittedName>
        <fullName evidence="2">Putative new IS transposase, IS1634 family</fullName>
    </submittedName>
</protein>
<dbReference type="PANTHER" id="PTHR34614:SF2">
    <property type="entry name" value="TRANSPOSASE IS4-LIKE DOMAIN-CONTAINING PROTEIN"/>
    <property type="match status" value="1"/>
</dbReference>
<dbReference type="eggNOG" id="COG5421">
    <property type="taxonomic scope" value="Bacteria"/>
</dbReference>
<dbReference type="PANTHER" id="PTHR34614">
    <property type="match status" value="1"/>
</dbReference>
<keyword evidence="3" id="KW-1185">Reference proteome</keyword>
<dbReference type="GO" id="GO:0003677">
    <property type="term" value="F:DNA binding"/>
    <property type="evidence" value="ECO:0007669"/>
    <property type="project" value="InterPro"/>
</dbReference>
<dbReference type="InterPro" id="IPR002559">
    <property type="entry name" value="Transposase_11"/>
</dbReference>